<dbReference type="GO" id="GO:0019344">
    <property type="term" value="P:cysteine biosynthetic process"/>
    <property type="evidence" value="ECO:0007669"/>
    <property type="project" value="TreeGrafter"/>
</dbReference>
<dbReference type="PRINTS" id="PR00039">
    <property type="entry name" value="HTHLYSR"/>
</dbReference>
<dbReference type="InterPro" id="IPR036388">
    <property type="entry name" value="WH-like_DNA-bd_sf"/>
</dbReference>
<evidence type="ECO:0000256" key="3">
    <source>
        <dbReference type="ARBA" id="ARBA00023125"/>
    </source>
</evidence>
<keyword evidence="2" id="KW-0805">Transcription regulation</keyword>
<gene>
    <name evidence="6" type="ORF">B0T45_11780</name>
</gene>
<dbReference type="GO" id="GO:0003700">
    <property type="term" value="F:DNA-binding transcription factor activity"/>
    <property type="evidence" value="ECO:0007669"/>
    <property type="project" value="InterPro"/>
</dbReference>
<evidence type="ECO:0000259" key="5">
    <source>
        <dbReference type="PROSITE" id="PS50931"/>
    </source>
</evidence>
<dbReference type="PROSITE" id="PS50931">
    <property type="entry name" value="HTH_LYSR"/>
    <property type="match status" value="1"/>
</dbReference>
<feature type="domain" description="HTH lysR-type" evidence="5">
    <location>
        <begin position="1"/>
        <end position="59"/>
    </location>
</feature>
<comment type="caution">
    <text evidence="6">The sequence shown here is derived from an EMBL/GenBank/DDBJ whole genome shotgun (WGS) entry which is preliminary data.</text>
</comment>
<proteinExistence type="inferred from homology"/>
<name>A0A1W0CX35_9NEIS</name>
<dbReference type="RefSeq" id="WP_081555603.1">
    <property type="nucleotide sequence ID" value="NZ_CP109905.1"/>
</dbReference>
<dbReference type="InterPro" id="IPR037423">
    <property type="entry name" value="CysB_PBP2"/>
</dbReference>
<dbReference type="PANTHER" id="PTHR30126:SF6">
    <property type="entry name" value="HTH-TYPE TRANSCRIPTIONAL REGULATOR CYSB-RELATED"/>
    <property type="match status" value="1"/>
</dbReference>
<dbReference type="FunFam" id="1.10.10.10:FF:000001">
    <property type="entry name" value="LysR family transcriptional regulator"/>
    <property type="match status" value="1"/>
</dbReference>
<dbReference type="PANTHER" id="PTHR30126">
    <property type="entry name" value="HTH-TYPE TRANSCRIPTIONAL REGULATOR"/>
    <property type="match status" value="1"/>
</dbReference>
<keyword evidence="3" id="KW-0238">DNA-binding</keyword>
<dbReference type="Pfam" id="PF00126">
    <property type="entry name" value="HTH_1"/>
    <property type="match status" value="1"/>
</dbReference>
<organism evidence="6 7">
    <name type="scientific">Chromobacterium haemolyticum</name>
    <dbReference type="NCBI Taxonomy" id="394935"/>
    <lineage>
        <taxon>Bacteria</taxon>
        <taxon>Pseudomonadati</taxon>
        <taxon>Pseudomonadota</taxon>
        <taxon>Betaproteobacteria</taxon>
        <taxon>Neisseriales</taxon>
        <taxon>Chromobacteriaceae</taxon>
        <taxon>Chromobacterium</taxon>
    </lineage>
</organism>
<dbReference type="AlphaFoldDB" id="A0A1W0CX35"/>
<dbReference type="Proteomes" id="UP000192721">
    <property type="component" value="Unassembled WGS sequence"/>
</dbReference>
<reference evidence="6 7" key="1">
    <citation type="submission" date="2017-02" db="EMBL/GenBank/DDBJ databases">
        <title>Chromobacterium haemolyticum H5244.</title>
        <authorList>
            <person name="Gulvik C.A."/>
        </authorList>
    </citation>
    <scope>NUCLEOTIDE SEQUENCE [LARGE SCALE GENOMIC DNA]</scope>
    <source>
        <strain evidence="6 7">H5244</strain>
    </source>
</reference>
<evidence type="ECO:0000256" key="2">
    <source>
        <dbReference type="ARBA" id="ARBA00023015"/>
    </source>
</evidence>
<dbReference type="NCBIfam" id="NF009326">
    <property type="entry name" value="PRK12681.1"/>
    <property type="match status" value="1"/>
</dbReference>
<dbReference type="EMBL" id="MUKV01000013">
    <property type="protein sequence ID" value="OQS39311.1"/>
    <property type="molecule type" value="Genomic_DNA"/>
</dbReference>
<evidence type="ECO:0000313" key="6">
    <source>
        <dbReference type="EMBL" id="OQS39311.1"/>
    </source>
</evidence>
<evidence type="ECO:0000256" key="1">
    <source>
        <dbReference type="ARBA" id="ARBA00009437"/>
    </source>
</evidence>
<accession>A0A1W0CX35</accession>
<dbReference type="CDD" id="cd08413">
    <property type="entry name" value="PBP2_CysB_like"/>
    <property type="match status" value="1"/>
</dbReference>
<dbReference type="InterPro" id="IPR036390">
    <property type="entry name" value="WH_DNA-bd_sf"/>
</dbReference>
<dbReference type="Gene3D" id="3.40.190.10">
    <property type="entry name" value="Periplasmic binding protein-like II"/>
    <property type="match status" value="2"/>
</dbReference>
<dbReference type="InterPro" id="IPR005119">
    <property type="entry name" value="LysR_subst-bd"/>
</dbReference>
<dbReference type="Gene3D" id="1.10.10.10">
    <property type="entry name" value="Winged helix-like DNA-binding domain superfamily/Winged helix DNA-binding domain"/>
    <property type="match status" value="1"/>
</dbReference>
<evidence type="ECO:0000313" key="7">
    <source>
        <dbReference type="Proteomes" id="UP000192721"/>
    </source>
</evidence>
<dbReference type="Pfam" id="PF03466">
    <property type="entry name" value="LysR_substrate"/>
    <property type="match status" value="1"/>
</dbReference>
<dbReference type="SUPFAM" id="SSF46785">
    <property type="entry name" value="Winged helix' DNA-binding domain"/>
    <property type="match status" value="1"/>
</dbReference>
<protein>
    <submittedName>
        <fullName evidence="6">Transcriptional regulator CysB</fullName>
    </submittedName>
</protein>
<dbReference type="GO" id="GO:0000976">
    <property type="term" value="F:transcription cis-regulatory region binding"/>
    <property type="evidence" value="ECO:0007669"/>
    <property type="project" value="TreeGrafter"/>
</dbReference>
<dbReference type="NCBIfam" id="NF009327">
    <property type="entry name" value="PRK12684.1"/>
    <property type="match status" value="1"/>
</dbReference>
<evidence type="ECO:0000256" key="4">
    <source>
        <dbReference type="ARBA" id="ARBA00023163"/>
    </source>
</evidence>
<dbReference type="SUPFAM" id="SSF53850">
    <property type="entry name" value="Periplasmic binding protein-like II"/>
    <property type="match status" value="1"/>
</dbReference>
<comment type="similarity">
    <text evidence="1">Belongs to the LysR transcriptional regulatory family.</text>
</comment>
<dbReference type="InterPro" id="IPR000847">
    <property type="entry name" value="LysR_HTH_N"/>
</dbReference>
<keyword evidence="4" id="KW-0804">Transcription</keyword>
<sequence>MKLQQLRYLVEVAKQGLNVSEAAEKLHTSQPGISKQIRLLEDELGIQVFIRNGKRVVSVSEPGKEVLRISERILREAQNLKRVGDEFSKEAEGALTIATTHTQARYALPPAIAEFVRRYPKVRLSIKQGSPTQICEMVVSGEADLAIATEGIALYKELAMLPCYEWNRSIVVQEGHELTELDRPLTLADIARYPIVTYDFAFAGRSKINKAFADQGLAPNVVLTAIDTDVIKTYVGLGLGIGIIASMAYEPERDVNLQLLDAGHLFEPSTTKIGIRKDAYLRGFAYTFIELFAPHLHRREVEAALLARDPDSED</sequence>